<gene>
    <name evidence="1" type="ORF">CDEB00056_LOCUS23478</name>
</gene>
<evidence type="ECO:0000313" key="1">
    <source>
        <dbReference type="EMBL" id="CAE0478625.1"/>
    </source>
</evidence>
<sequence>MHNKHNTRQRLNNILFLMLPFVMQRSNTRSSDVKINLRRRRIKKRVGKWFRSESSSCLTVASVDDISSDVCSVKDSSRMGRPQHTVWFPEEEVTSVRRIPKRSVIENIELFYDEEDVEEFKQELEAEKQLEIDKTRALTSWEEARILVKISHSSGSLMKTTNLTNLEILRSRSTHWPQTKRIEEESSGSPP</sequence>
<dbReference type="AlphaFoldDB" id="A0A7S3QIP0"/>
<name>A0A7S3QIP0_9STRA</name>
<protein>
    <submittedName>
        <fullName evidence="1">Uncharacterized protein</fullName>
    </submittedName>
</protein>
<proteinExistence type="predicted"/>
<organism evidence="1">
    <name type="scientific">Chaetoceros debilis</name>
    <dbReference type="NCBI Taxonomy" id="122233"/>
    <lineage>
        <taxon>Eukaryota</taxon>
        <taxon>Sar</taxon>
        <taxon>Stramenopiles</taxon>
        <taxon>Ochrophyta</taxon>
        <taxon>Bacillariophyta</taxon>
        <taxon>Coscinodiscophyceae</taxon>
        <taxon>Chaetocerotophycidae</taxon>
        <taxon>Chaetocerotales</taxon>
        <taxon>Chaetocerotaceae</taxon>
        <taxon>Chaetoceros</taxon>
    </lineage>
</organism>
<accession>A0A7S3QIP0</accession>
<dbReference type="EMBL" id="HBIO01030639">
    <property type="protein sequence ID" value="CAE0478625.1"/>
    <property type="molecule type" value="Transcribed_RNA"/>
</dbReference>
<reference evidence="1" key="1">
    <citation type="submission" date="2021-01" db="EMBL/GenBank/DDBJ databases">
        <authorList>
            <person name="Corre E."/>
            <person name="Pelletier E."/>
            <person name="Niang G."/>
            <person name="Scheremetjew M."/>
            <person name="Finn R."/>
            <person name="Kale V."/>
            <person name="Holt S."/>
            <person name="Cochrane G."/>
            <person name="Meng A."/>
            <person name="Brown T."/>
            <person name="Cohen L."/>
        </authorList>
    </citation>
    <scope>NUCLEOTIDE SEQUENCE</scope>
    <source>
        <strain evidence="1">MM31A-1</strain>
    </source>
</reference>